<evidence type="ECO:0000259" key="9">
    <source>
        <dbReference type="Pfam" id="PF12696"/>
    </source>
</evidence>
<comment type="caution">
    <text evidence="10">The sequence shown here is derived from an EMBL/GenBank/DDBJ whole genome shotgun (WGS) entry which is preliminary data.</text>
</comment>
<protein>
    <submittedName>
        <fullName evidence="10">Conjugation protein</fullName>
    </submittedName>
</protein>
<dbReference type="InterPro" id="IPR003688">
    <property type="entry name" value="TraG/VirD4"/>
</dbReference>
<feature type="domain" description="TraD/TraG TraM recognition site" evidence="9">
    <location>
        <begin position="742"/>
        <end position="860"/>
    </location>
</feature>
<accession>A0A0R2B266</accession>
<evidence type="ECO:0000313" key="10">
    <source>
        <dbReference type="EMBL" id="KRM70249.1"/>
    </source>
</evidence>
<name>A0A0R2B266_9LACO</name>
<evidence type="ECO:0000256" key="1">
    <source>
        <dbReference type="ARBA" id="ARBA00004651"/>
    </source>
</evidence>
<feature type="transmembrane region" description="Helical" evidence="8">
    <location>
        <begin position="112"/>
        <end position="134"/>
    </location>
</feature>
<dbReference type="Pfam" id="PF02534">
    <property type="entry name" value="T4SS-DNA_transf"/>
    <property type="match status" value="1"/>
</dbReference>
<organism evidence="10 11">
    <name type="scientific">Ligilactobacillus murinus DSM 20452 = NBRC 14221</name>
    <dbReference type="NCBI Taxonomy" id="1423772"/>
    <lineage>
        <taxon>Bacteria</taxon>
        <taxon>Bacillati</taxon>
        <taxon>Bacillota</taxon>
        <taxon>Bacilli</taxon>
        <taxon>Lactobacillales</taxon>
        <taxon>Lactobacillaceae</taxon>
        <taxon>Ligilactobacillus</taxon>
    </lineage>
</organism>
<evidence type="ECO:0000313" key="11">
    <source>
        <dbReference type="Proteomes" id="UP000051612"/>
    </source>
</evidence>
<keyword evidence="6 8" id="KW-0472">Membrane</keyword>
<gene>
    <name evidence="10" type="ORF">FC48_GL001774</name>
</gene>
<evidence type="ECO:0000256" key="6">
    <source>
        <dbReference type="ARBA" id="ARBA00023136"/>
    </source>
</evidence>
<dbReference type="InterPro" id="IPR051539">
    <property type="entry name" value="T4SS-coupling_protein"/>
</dbReference>
<feature type="region of interest" description="Disordered" evidence="7">
    <location>
        <begin position="948"/>
        <end position="980"/>
    </location>
</feature>
<evidence type="ECO:0000256" key="8">
    <source>
        <dbReference type="SAM" id="Phobius"/>
    </source>
</evidence>
<dbReference type="GO" id="GO:0005886">
    <property type="term" value="C:plasma membrane"/>
    <property type="evidence" value="ECO:0007669"/>
    <property type="project" value="UniProtKB-SubCell"/>
</dbReference>
<keyword evidence="3" id="KW-1003">Cell membrane</keyword>
<dbReference type="PANTHER" id="PTHR37937:SF1">
    <property type="entry name" value="CONJUGATIVE TRANSFER: DNA TRANSPORT"/>
    <property type="match status" value="1"/>
</dbReference>
<dbReference type="InterPro" id="IPR032689">
    <property type="entry name" value="TraG-D_C"/>
</dbReference>
<dbReference type="Pfam" id="PF12696">
    <property type="entry name" value="TraG-D_C"/>
    <property type="match status" value="1"/>
</dbReference>
<dbReference type="Proteomes" id="UP000051612">
    <property type="component" value="Unassembled WGS sequence"/>
</dbReference>
<dbReference type="RefSeq" id="WP_162258497.1">
    <property type="nucleotide sequence ID" value="NZ_AYYN01000176.1"/>
</dbReference>
<dbReference type="SUPFAM" id="SSF52540">
    <property type="entry name" value="P-loop containing nucleoside triphosphate hydrolases"/>
    <property type="match status" value="1"/>
</dbReference>
<evidence type="ECO:0000256" key="5">
    <source>
        <dbReference type="ARBA" id="ARBA00022989"/>
    </source>
</evidence>
<dbReference type="PANTHER" id="PTHR37937">
    <property type="entry name" value="CONJUGATIVE TRANSFER: DNA TRANSPORT"/>
    <property type="match status" value="1"/>
</dbReference>
<dbReference type="PATRIC" id="fig|1423772.3.peg.1889"/>
<dbReference type="Gene3D" id="3.40.50.300">
    <property type="entry name" value="P-loop containing nucleotide triphosphate hydrolases"/>
    <property type="match status" value="1"/>
</dbReference>
<comment type="similarity">
    <text evidence="2">Belongs to the VirD4/TraG family.</text>
</comment>
<dbReference type="AlphaFoldDB" id="A0A0R2B266"/>
<evidence type="ECO:0000256" key="7">
    <source>
        <dbReference type="SAM" id="MobiDB-lite"/>
    </source>
</evidence>
<reference evidence="10 11" key="1">
    <citation type="journal article" date="2015" name="Genome Announc.">
        <title>Expanding the biotechnology potential of lactobacilli through comparative genomics of 213 strains and associated genera.</title>
        <authorList>
            <person name="Sun Z."/>
            <person name="Harris H.M."/>
            <person name="McCann A."/>
            <person name="Guo C."/>
            <person name="Argimon S."/>
            <person name="Zhang W."/>
            <person name="Yang X."/>
            <person name="Jeffery I.B."/>
            <person name="Cooney J.C."/>
            <person name="Kagawa T.F."/>
            <person name="Liu W."/>
            <person name="Song Y."/>
            <person name="Salvetti E."/>
            <person name="Wrobel A."/>
            <person name="Rasinkangas P."/>
            <person name="Parkhill J."/>
            <person name="Rea M.C."/>
            <person name="O'Sullivan O."/>
            <person name="Ritari J."/>
            <person name="Douillard F.P."/>
            <person name="Paul Ross R."/>
            <person name="Yang R."/>
            <person name="Briner A.E."/>
            <person name="Felis G.E."/>
            <person name="de Vos W.M."/>
            <person name="Barrangou R."/>
            <person name="Klaenhammer T.R."/>
            <person name="Caufield P.W."/>
            <person name="Cui Y."/>
            <person name="Zhang H."/>
            <person name="O'Toole P.W."/>
        </authorList>
    </citation>
    <scope>NUCLEOTIDE SEQUENCE [LARGE SCALE GENOMIC DNA]</scope>
    <source>
        <strain evidence="10 11">DSM 20452</strain>
    </source>
</reference>
<dbReference type="EMBL" id="AYYN01000176">
    <property type="protein sequence ID" value="KRM70249.1"/>
    <property type="molecule type" value="Genomic_DNA"/>
</dbReference>
<dbReference type="CDD" id="cd01127">
    <property type="entry name" value="TrwB_TraG_TraD_VirD4"/>
    <property type="match status" value="1"/>
</dbReference>
<evidence type="ECO:0000256" key="2">
    <source>
        <dbReference type="ARBA" id="ARBA00008806"/>
    </source>
</evidence>
<feature type="transmembrane region" description="Helical" evidence="8">
    <location>
        <begin position="60"/>
        <end position="83"/>
    </location>
</feature>
<feature type="compositionally biased region" description="Basic and acidic residues" evidence="7">
    <location>
        <begin position="970"/>
        <end position="980"/>
    </location>
</feature>
<sequence>MSVPILILLIVLGYLGYLYWSNRERNVRRKKDPVLLEWCEKVLESVDETGNVALNVLLKIRAFVIAIVNVLGILLIAASVHALNKVPWWNRKRKKFHKEVKPKIRFKTWRSFVLMCVVFDILATLLTCYLTGIFREAIDTAINFSVVGEGHQFDLTYLYFERLFDFSVFVETPILAIPIEVVLCAFATKASWVNWQQYRDYNNNEAGDDQFATLKEIKHQYVAIPDRAKKYKGVSGVPVAHTKAKNIQGFQLSALMLYNNKKFAKVMGEMEEKARLSGYKAGYYYIEQQTINVLLVGTTRSGKGEAWVNSSIEVITRAEDPSSLVVADPKLELNQMTYKTLRKRGYDVQVMSFKDMDFSMSYNPFALAIEAAKKGYYEKVQALVNSVSEAIYRSSKRTGGNQEYFENTSISLFNAIAIALIDRAVEAMQAGEDDAWDTVTIRNVVTMLTELGTEDVWVNSENKTLTEPEEGAIKKNKLTFYFDKLREANEKKYSKFREMADINYRTSDFAGGETRGTVYSSMLAGINLFLQDNIARLTSKNTIDLESFGNPRRLTIQFRSNSNVDLPNDYAFQRVTLNFYEDRYDRRGRKQKPKLLIKNARAMLDEAGYMTYVVKEKLPDNFKIVATFKDEINNAVVQDHRYRFEGEKVYARNKKGGFKYDKYTKQKELVGVDMNVLKKPKQVLLEKENIDFVYSEKPIALFIGLPPNKKEYGSLVALMVDQLFNANFDLALAAGRKNVRRIQFLFDEFANLPAIPDIARKLSLALGNNFQFMMFVQSLSQLVELYGKEVADTIIGNCSILGLIKTNSDETNVKFSKMLGKKTITERNKATNPLKEADPHINERGIAQDLMTPTQLATMEAGEAVLIRSVKAYDLQGHKVTNDPIRLMGETEMPMRYMLLKEEFDQETTMADIAVKAEHSGLDLSEISIAPRKTIVSLEKWVNELKDGKLDSPFPMRPTRKKKPAQNVSDLKKEMISKVG</sequence>
<proteinExistence type="inferred from homology"/>
<dbReference type="InterPro" id="IPR027417">
    <property type="entry name" value="P-loop_NTPase"/>
</dbReference>
<keyword evidence="4 8" id="KW-0812">Transmembrane</keyword>
<feature type="transmembrane region" description="Helical" evidence="8">
    <location>
        <begin position="5"/>
        <end position="21"/>
    </location>
</feature>
<comment type="subcellular location">
    <subcellularLocation>
        <location evidence="1">Cell membrane</location>
        <topology evidence="1">Multi-pass membrane protein</topology>
    </subcellularLocation>
</comment>
<dbReference type="NCBIfam" id="NF045973">
    <property type="entry name" value="conju_CD1115"/>
    <property type="match status" value="1"/>
</dbReference>
<evidence type="ECO:0000256" key="3">
    <source>
        <dbReference type="ARBA" id="ARBA00022475"/>
    </source>
</evidence>
<evidence type="ECO:0000256" key="4">
    <source>
        <dbReference type="ARBA" id="ARBA00022692"/>
    </source>
</evidence>
<keyword evidence="5 8" id="KW-1133">Transmembrane helix</keyword>